<evidence type="ECO:0008006" key="2">
    <source>
        <dbReference type="Google" id="ProtNLM"/>
    </source>
</evidence>
<sequence>MDYIANKYTLLSSAPSDINEHLPTLYRYAKECDTIFETGVRGVVSSWAFLYGLLQSNHSGSTKKIILNDIDVCNIDEYLNACNGLPITVQWIWKNNLEIELNHDVDLTFIDTWHIYGQLKRELDKFSKITKKYIIMHDTTVDEIYGETIRCGSNAEEQSIASGFPIDEINKGLGPAISDFLENNKDWVLHEKYTNNNGLTILKRI</sequence>
<dbReference type="EMBL" id="MN739661">
    <property type="protein sequence ID" value="QHT19014.1"/>
    <property type="molecule type" value="Genomic_DNA"/>
</dbReference>
<organism evidence="1">
    <name type="scientific">viral metagenome</name>
    <dbReference type="NCBI Taxonomy" id="1070528"/>
    <lineage>
        <taxon>unclassified sequences</taxon>
        <taxon>metagenomes</taxon>
        <taxon>organismal metagenomes</taxon>
    </lineage>
</organism>
<name>A0A6C0DRG6_9ZZZZ</name>
<protein>
    <recommendedName>
        <fullName evidence="2">Methyltransferase</fullName>
    </recommendedName>
</protein>
<reference evidence="1" key="1">
    <citation type="journal article" date="2020" name="Nature">
        <title>Giant virus diversity and host interactions through global metagenomics.</title>
        <authorList>
            <person name="Schulz F."/>
            <person name="Roux S."/>
            <person name="Paez-Espino D."/>
            <person name="Jungbluth S."/>
            <person name="Walsh D.A."/>
            <person name="Denef V.J."/>
            <person name="McMahon K.D."/>
            <person name="Konstantinidis K.T."/>
            <person name="Eloe-Fadrosh E.A."/>
            <person name="Kyrpides N.C."/>
            <person name="Woyke T."/>
        </authorList>
    </citation>
    <scope>NUCLEOTIDE SEQUENCE</scope>
    <source>
        <strain evidence="1">GVMAG-M-3300023174-49</strain>
    </source>
</reference>
<dbReference type="AlphaFoldDB" id="A0A6C0DRG6"/>
<proteinExistence type="predicted"/>
<evidence type="ECO:0000313" key="1">
    <source>
        <dbReference type="EMBL" id="QHT19014.1"/>
    </source>
</evidence>
<accession>A0A6C0DRG6</accession>